<protein>
    <submittedName>
        <fullName evidence="2">Helix-turn-helix domain-containing protein</fullName>
    </submittedName>
</protein>
<accession>A0ABT7DKA1</accession>
<evidence type="ECO:0000259" key="1">
    <source>
        <dbReference type="SMART" id="SM00387"/>
    </source>
</evidence>
<dbReference type="InterPro" id="IPR003594">
    <property type="entry name" value="HATPase_dom"/>
</dbReference>
<dbReference type="RefSeq" id="WP_283831308.1">
    <property type="nucleotide sequence ID" value="NZ_JASJEU010000007.1"/>
</dbReference>
<dbReference type="SMART" id="SM00387">
    <property type="entry name" value="HATPase_c"/>
    <property type="match status" value="1"/>
</dbReference>
<feature type="domain" description="Histidine kinase/HSP90-like ATPase" evidence="1">
    <location>
        <begin position="70"/>
        <end position="177"/>
    </location>
</feature>
<evidence type="ECO:0000313" key="2">
    <source>
        <dbReference type="EMBL" id="MDJ1649964.1"/>
    </source>
</evidence>
<keyword evidence="3" id="KW-1185">Reference proteome</keyword>
<dbReference type="InterPro" id="IPR036890">
    <property type="entry name" value="HATPase_C_sf"/>
</dbReference>
<dbReference type="Pfam" id="PF02518">
    <property type="entry name" value="HATPase_c"/>
    <property type="match status" value="1"/>
</dbReference>
<gene>
    <name evidence="2" type="ORF">QNJ86_04055</name>
</gene>
<dbReference type="SUPFAM" id="SSF46785">
    <property type="entry name" value="Winged helix' DNA-binding domain"/>
    <property type="match status" value="1"/>
</dbReference>
<organism evidence="2 3">
    <name type="scientific">Gordonibacter faecis</name>
    <dbReference type="NCBI Taxonomy" id="3047475"/>
    <lineage>
        <taxon>Bacteria</taxon>
        <taxon>Bacillati</taxon>
        <taxon>Actinomycetota</taxon>
        <taxon>Coriobacteriia</taxon>
        <taxon>Eggerthellales</taxon>
        <taxon>Eggerthellaceae</taxon>
        <taxon>Gordonibacter</taxon>
    </lineage>
</organism>
<dbReference type="InterPro" id="IPR036388">
    <property type="entry name" value="WH-like_DNA-bd_sf"/>
</dbReference>
<dbReference type="InterPro" id="IPR036390">
    <property type="entry name" value="WH_DNA-bd_sf"/>
</dbReference>
<dbReference type="Pfam" id="PF01978">
    <property type="entry name" value="TrmB"/>
    <property type="match status" value="1"/>
</dbReference>
<proteinExistence type="predicted"/>
<comment type="caution">
    <text evidence="2">The sequence shown here is derived from an EMBL/GenBank/DDBJ whole genome shotgun (WGS) entry which is preliminary data.</text>
</comment>
<sequence length="292" mass="31670">MNNQIEHSNQEHEPADEKGTFDYTFVETIARIAQYDDLRSAPRVTEIQPAPTAEFIENLASKIYEQAKMAGGTIPYTVIREVTENFIHARFAEIIVSILDEGNTIRFADQGPGIIQKDKAQLPGFTSAVEPMKRYIRGVGSGLPIVKEYLDFSHGTISIEDNLGTGAVVTISLKGPDEEPNPYGRVPNGAFGGAQSYGQPQAFSGHGGGPHMASRGAREPLIPPLSQRERDFLPIFLSEGALGVTDLARLTGVPQSSTYVTLSKMEEAGLVEKTAGQKRILTDLGFHVANSL</sequence>
<name>A0ABT7DKA1_9ACTN</name>
<dbReference type="Proteomes" id="UP001232750">
    <property type="component" value="Unassembled WGS sequence"/>
</dbReference>
<dbReference type="CDD" id="cd00090">
    <property type="entry name" value="HTH_ARSR"/>
    <property type="match status" value="1"/>
</dbReference>
<dbReference type="InterPro" id="IPR002831">
    <property type="entry name" value="Tscrpt_reg_TrmB_N"/>
</dbReference>
<dbReference type="EMBL" id="JASJEU010000007">
    <property type="protein sequence ID" value="MDJ1649964.1"/>
    <property type="molecule type" value="Genomic_DNA"/>
</dbReference>
<dbReference type="InterPro" id="IPR011991">
    <property type="entry name" value="ArsR-like_HTH"/>
</dbReference>
<reference evidence="2 3" key="1">
    <citation type="submission" date="2023-05" db="EMBL/GenBank/DDBJ databases">
        <title>Gordonibacter KGMB12511T sp. nov., isolated from faeces of healthy Korean.</title>
        <authorList>
            <person name="Kim H.S."/>
            <person name="Kim J.-S."/>
            <person name="Suh M.K."/>
            <person name="Eom M.K."/>
            <person name="Do H.E."/>
            <person name="Lee J.-S."/>
        </authorList>
    </citation>
    <scope>NUCLEOTIDE SEQUENCE [LARGE SCALE GENOMIC DNA]</scope>
    <source>
        <strain evidence="2 3">KGMB12511</strain>
    </source>
</reference>
<dbReference type="Gene3D" id="1.10.10.10">
    <property type="entry name" value="Winged helix-like DNA-binding domain superfamily/Winged helix DNA-binding domain"/>
    <property type="match status" value="1"/>
</dbReference>
<dbReference type="Gene3D" id="3.30.565.10">
    <property type="entry name" value="Histidine kinase-like ATPase, C-terminal domain"/>
    <property type="match status" value="1"/>
</dbReference>
<evidence type="ECO:0000313" key="3">
    <source>
        <dbReference type="Proteomes" id="UP001232750"/>
    </source>
</evidence>
<dbReference type="SUPFAM" id="SSF55874">
    <property type="entry name" value="ATPase domain of HSP90 chaperone/DNA topoisomerase II/histidine kinase"/>
    <property type="match status" value="1"/>
</dbReference>